<proteinExistence type="predicted"/>
<organism evidence="1">
    <name type="scientific">viral metagenome</name>
    <dbReference type="NCBI Taxonomy" id="1070528"/>
    <lineage>
        <taxon>unclassified sequences</taxon>
        <taxon>metagenomes</taxon>
        <taxon>organismal metagenomes</taxon>
    </lineage>
</organism>
<evidence type="ECO:0000313" key="1">
    <source>
        <dbReference type="EMBL" id="QJA92157.1"/>
    </source>
</evidence>
<dbReference type="EMBL" id="MT143042">
    <property type="protein sequence ID" value="QJA92157.1"/>
    <property type="molecule type" value="Genomic_DNA"/>
</dbReference>
<gene>
    <name evidence="1" type="ORF">MM415B04837_0011</name>
</gene>
<name>A0A6M3LAK8_9ZZZZ</name>
<sequence>MYHNLPEIARRNNCSISDLRDVLDSAEYRCGWLCKEAFVDGQWEEEVLLRPDQEAELVRLLSARPMLLKRLQRLEGHCEGLSETIKALQDAAEETPGGQGTDHGPH</sequence>
<dbReference type="AlphaFoldDB" id="A0A6M3LAK8"/>
<protein>
    <submittedName>
        <fullName evidence="1">Uncharacterized protein</fullName>
    </submittedName>
</protein>
<reference evidence="1" key="1">
    <citation type="submission" date="2020-03" db="EMBL/GenBank/DDBJ databases">
        <title>The deep terrestrial virosphere.</title>
        <authorList>
            <person name="Holmfeldt K."/>
            <person name="Nilsson E."/>
            <person name="Simone D."/>
            <person name="Lopez-Fernandez M."/>
            <person name="Wu X."/>
            <person name="de Brujin I."/>
            <person name="Lundin D."/>
            <person name="Andersson A."/>
            <person name="Bertilsson S."/>
            <person name="Dopson M."/>
        </authorList>
    </citation>
    <scope>NUCLEOTIDE SEQUENCE</scope>
    <source>
        <strain evidence="1">MM415B04837</strain>
    </source>
</reference>
<accession>A0A6M3LAK8</accession>